<dbReference type="EMBL" id="CP072788">
    <property type="protein sequence ID" value="QTR05628.1"/>
    <property type="molecule type" value="Genomic_DNA"/>
</dbReference>
<dbReference type="InterPro" id="IPR013762">
    <property type="entry name" value="Integrase-like_cat_sf"/>
</dbReference>
<dbReference type="SUPFAM" id="SSF56349">
    <property type="entry name" value="DNA breaking-rejoining enzymes"/>
    <property type="match status" value="1"/>
</dbReference>
<dbReference type="AlphaFoldDB" id="A0A8T8I4Y3"/>
<feature type="domain" description="Tyr recombinase" evidence="2">
    <location>
        <begin position="1"/>
        <end position="151"/>
    </location>
</feature>
<accession>A0A8T8I4Y3</accession>
<organism evidence="3 4">
    <name type="scientific">Saccharothrix algeriensis</name>
    <dbReference type="NCBI Taxonomy" id="173560"/>
    <lineage>
        <taxon>Bacteria</taxon>
        <taxon>Bacillati</taxon>
        <taxon>Actinomycetota</taxon>
        <taxon>Actinomycetes</taxon>
        <taxon>Pseudonocardiales</taxon>
        <taxon>Pseudonocardiaceae</taxon>
        <taxon>Saccharothrix</taxon>
    </lineage>
</organism>
<evidence type="ECO:0000256" key="1">
    <source>
        <dbReference type="ARBA" id="ARBA00023172"/>
    </source>
</evidence>
<sequence>PDFELGQLDINRQLQRVGRRLLHRETKTEASDDTLPLPSMAVDALRARKERRKRDRSRAGEVWQETGLLFGTRFGGPIEPRNFNRAWDARCRKAGVPKITVHDGRRSCGSLLVELDVHPRVIMKILRHAQMDVTMEIYTQVSTDVARQALQKLNDSLAG</sequence>
<dbReference type="InterPro" id="IPR011010">
    <property type="entry name" value="DNA_brk_join_enz"/>
</dbReference>
<dbReference type="GO" id="GO:0015074">
    <property type="term" value="P:DNA integration"/>
    <property type="evidence" value="ECO:0007669"/>
    <property type="project" value="InterPro"/>
</dbReference>
<dbReference type="InterPro" id="IPR002104">
    <property type="entry name" value="Integrase_catalytic"/>
</dbReference>
<protein>
    <submittedName>
        <fullName evidence="3">Tyrosine-type recombinase/integrase</fullName>
    </submittedName>
</protein>
<dbReference type="Proteomes" id="UP000671828">
    <property type="component" value="Chromosome"/>
</dbReference>
<dbReference type="GO" id="GO:0006310">
    <property type="term" value="P:DNA recombination"/>
    <property type="evidence" value="ECO:0007669"/>
    <property type="project" value="UniProtKB-KW"/>
</dbReference>
<dbReference type="PROSITE" id="PS51898">
    <property type="entry name" value="TYR_RECOMBINASE"/>
    <property type="match status" value="1"/>
</dbReference>
<feature type="non-terminal residue" evidence="3">
    <location>
        <position position="1"/>
    </location>
</feature>
<reference evidence="3" key="1">
    <citation type="submission" date="2021-04" db="EMBL/GenBank/DDBJ databases">
        <title>Saccharothrix algeriensis WGS.</title>
        <authorList>
            <person name="Stuskova K."/>
            <person name="Hakalova E."/>
            <person name="Tebbal A.B."/>
            <person name="Eichmeier A."/>
        </authorList>
    </citation>
    <scope>NUCLEOTIDE SEQUENCE</scope>
    <source>
        <strain evidence="3">NRRL B-24137</strain>
    </source>
</reference>
<dbReference type="Gene3D" id="1.10.443.10">
    <property type="entry name" value="Intergrase catalytic core"/>
    <property type="match status" value="1"/>
</dbReference>
<evidence type="ECO:0000313" key="3">
    <source>
        <dbReference type="EMBL" id="QTR05628.1"/>
    </source>
</evidence>
<evidence type="ECO:0000259" key="2">
    <source>
        <dbReference type="PROSITE" id="PS51898"/>
    </source>
</evidence>
<name>A0A8T8I4Y3_9PSEU</name>
<proteinExistence type="predicted"/>
<evidence type="ECO:0000313" key="4">
    <source>
        <dbReference type="Proteomes" id="UP000671828"/>
    </source>
</evidence>
<dbReference type="GO" id="GO:0003677">
    <property type="term" value="F:DNA binding"/>
    <property type="evidence" value="ECO:0007669"/>
    <property type="project" value="InterPro"/>
</dbReference>
<keyword evidence="1" id="KW-0233">DNA recombination</keyword>
<gene>
    <name evidence="3" type="ORF">J7S33_14315</name>
</gene>
<dbReference type="Pfam" id="PF00589">
    <property type="entry name" value="Phage_integrase"/>
    <property type="match status" value="1"/>
</dbReference>